<name>A0A3N4MF02_9BACT</name>
<proteinExistence type="predicted"/>
<organism evidence="1 2">
    <name type="scientific">Chitinophaga barathri</name>
    <dbReference type="NCBI Taxonomy" id="1647451"/>
    <lineage>
        <taxon>Bacteria</taxon>
        <taxon>Pseudomonadati</taxon>
        <taxon>Bacteroidota</taxon>
        <taxon>Chitinophagia</taxon>
        <taxon>Chitinophagales</taxon>
        <taxon>Chitinophagaceae</taxon>
        <taxon>Chitinophaga</taxon>
    </lineage>
</organism>
<evidence type="ECO:0000313" key="2">
    <source>
        <dbReference type="Proteomes" id="UP000279089"/>
    </source>
</evidence>
<dbReference type="Proteomes" id="UP000279089">
    <property type="component" value="Unassembled WGS sequence"/>
</dbReference>
<gene>
    <name evidence="1" type="ORF">EG028_07300</name>
</gene>
<comment type="caution">
    <text evidence="1">The sequence shown here is derived from an EMBL/GenBank/DDBJ whole genome shotgun (WGS) entry which is preliminary data.</text>
</comment>
<dbReference type="OrthoDB" id="9796523at2"/>
<accession>A0A3N4MF02</accession>
<dbReference type="RefSeq" id="WP_120514929.1">
    <property type="nucleotide sequence ID" value="NZ_QXZY01000002.1"/>
</dbReference>
<dbReference type="Pfam" id="PF13707">
    <property type="entry name" value="RloB"/>
    <property type="match status" value="1"/>
</dbReference>
<dbReference type="AlphaFoldDB" id="A0A3N4MF02"/>
<sequence>MRSNNKRKGTGRTTYAILVDGETEKWYLEKLRQYENPAGITIKPDLPDKTKLADQFRSVKKNAEIYDVSVWIIDLDVVLREENIDELGKYIEEAAENKRIRILINTPCLEFWFLQHVQDTGRYFPDGVAVTNELKKCEPLKQYEKSKRYFVSGTPDIYNRLRPHLNVAIQNAGRRGHFDIQNPQTAKAEIYKLFSILGIEIKD</sequence>
<protein>
    <submittedName>
        <fullName evidence="1">RloB domain-containing protein</fullName>
    </submittedName>
</protein>
<evidence type="ECO:0000313" key="1">
    <source>
        <dbReference type="EMBL" id="RPD41955.1"/>
    </source>
</evidence>
<dbReference type="EMBL" id="RMBX01000003">
    <property type="protein sequence ID" value="RPD41955.1"/>
    <property type="molecule type" value="Genomic_DNA"/>
</dbReference>
<keyword evidence="2" id="KW-1185">Reference proteome</keyword>
<reference evidence="2" key="1">
    <citation type="submission" date="2018-11" db="EMBL/GenBank/DDBJ databases">
        <title>Chitinophaga lutea sp.nov., isolate from arsenic contaminated soil.</title>
        <authorList>
            <person name="Zong Y."/>
        </authorList>
    </citation>
    <scope>NUCLEOTIDE SEQUENCE [LARGE SCALE GENOMIC DNA]</scope>
    <source>
        <strain evidence="2">YLT18</strain>
    </source>
</reference>
<dbReference type="InterPro" id="IPR025591">
    <property type="entry name" value="RloB"/>
</dbReference>